<dbReference type="GO" id="GO:0005524">
    <property type="term" value="F:ATP binding"/>
    <property type="evidence" value="ECO:0007669"/>
    <property type="project" value="UniProtKB-UniRule"/>
</dbReference>
<dbReference type="HAMAP" id="MF_00234">
    <property type="entry name" value="Adenylate_kinase_AdkA"/>
    <property type="match status" value="1"/>
</dbReference>
<evidence type="ECO:0000259" key="13">
    <source>
        <dbReference type="SMART" id="SM00382"/>
    </source>
</evidence>
<accession>A0A075GCD8</accession>
<dbReference type="GO" id="GO:0004017">
    <property type="term" value="F:AMP kinase activity"/>
    <property type="evidence" value="ECO:0007669"/>
    <property type="project" value="UniProtKB-UniRule"/>
</dbReference>
<sequence length="195" mass="21537">MLGLEDSKKVVIVGIPGVGKTSLVTKIAELIKQKNKTVSVHSYGTIMFEEAKKMGIKNRDELRTLPIEKQKELQKIAAETISNLLDDVIFIDTHAFISTKAGFYPGLPNYVIQIIQPTNFIAISASPDEIHNRRMKDGTRERDPISIEDIKKELAVQDAMLSSCSVFSGSPMKVIFNHEGKIEEAAVNVIDAIGL</sequence>
<dbReference type="Pfam" id="PF13207">
    <property type="entry name" value="AAA_17"/>
    <property type="match status" value="1"/>
</dbReference>
<evidence type="ECO:0000256" key="3">
    <source>
        <dbReference type="ARBA" id="ARBA00007088"/>
    </source>
</evidence>
<comment type="catalytic activity">
    <reaction evidence="1 12">
        <text>AMP + ATP = 2 ADP</text>
        <dbReference type="Rhea" id="RHEA:12973"/>
        <dbReference type="ChEBI" id="CHEBI:30616"/>
        <dbReference type="ChEBI" id="CHEBI:456215"/>
        <dbReference type="ChEBI" id="CHEBI:456216"/>
        <dbReference type="EC" id="2.7.4.3"/>
    </reaction>
</comment>
<evidence type="ECO:0000313" key="14">
    <source>
        <dbReference type="EMBL" id="AIE99711.1"/>
    </source>
</evidence>
<comment type="subcellular location">
    <subcellularLocation>
        <location evidence="2 12">Cytoplasm</location>
    </subcellularLocation>
</comment>
<comment type="similarity">
    <text evidence="3 12">Belongs to the archaeal adenylate kinase family.</text>
</comment>
<dbReference type="SMART" id="SM00382">
    <property type="entry name" value="AAA"/>
    <property type="match status" value="1"/>
</dbReference>
<dbReference type="EC" id="2.7.4.3" evidence="4 12"/>
<evidence type="ECO:0000256" key="10">
    <source>
        <dbReference type="ARBA" id="ARBA00022840"/>
    </source>
</evidence>
<evidence type="ECO:0000256" key="12">
    <source>
        <dbReference type="HAMAP-Rule" id="MF_00234"/>
    </source>
</evidence>
<dbReference type="EMBL" id="KF900571">
    <property type="protein sequence ID" value="AIE99711.1"/>
    <property type="molecule type" value="Genomic_DNA"/>
</dbReference>
<comment type="caution">
    <text evidence="12">Lacks conserved residue(s) required for the propagation of feature annotation.</text>
</comment>
<dbReference type="InterPro" id="IPR023477">
    <property type="entry name" value="Adenylate_kinase_AdkA"/>
</dbReference>
<organism evidence="14">
    <name type="scientific">uncultured marine thaumarchaeote KM3_115_G03</name>
    <dbReference type="NCBI Taxonomy" id="1455989"/>
    <lineage>
        <taxon>Archaea</taxon>
        <taxon>Nitrososphaerota</taxon>
        <taxon>environmental samples</taxon>
    </lineage>
</organism>
<dbReference type="SUPFAM" id="SSF52540">
    <property type="entry name" value="P-loop containing nucleoside triphosphate hydrolases"/>
    <property type="match status" value="1"/>
</dbReference>
<evidence type="ECO:0000256" key="2">
    <source>
        <dbReference type="ARBA" id="ARBA00004496"/>
    </source>
</evidence>
<keyword evidence="8 12" id="KW-0547">Nucleotide-binding</keyword>
<keyword evidence="6 12" id="KW-0963">Cytoplasm</keyword>
<evidence type="ECO:0000256" key="5">
    <source>
        <dbReference type="ARBA" id="ARBA00019926"/>
    </source>
</evidence>
<keyword evidence="7 12" id="KW-0808">Transferase</keyword>
<evidence type="ECO:0000256" key="11">
    <source>
        <dbReference type="ARBA" id="ARBA00033336"/>
    </source>
</evidence>
<keyword evidence="9 12" id="KW-0418">Kinase</keyword>
<dbReference type="InterPro" id="IPR003593">
    <property type="entry name" value="AAA+_ATPase"/>
</dbReference>
<dbReference type="GO" id="GO:0005737">
    <property type="term" value="C:cytoplasm"/>
    <property type="evidence" value="ECO:0007669"/>
    <property type="project" value="UniProtKB-SubCell"/>
</dbReference>
<feature type="domain" description="AAA+ ATPase" evidence="13">
    <location>
        <begin position="6"/>
        <end position="136"/>
    </location>
</feature>
<evidence type="ECO:0000256" key="1">
    <source>
        <dbReference type="ARBA" id="ARBA00000582"/>
    </source>
</evidence>
<dbReference type="AlphaFoldDB" id="A0A075GCD8"/>
<protein>
    <recommendedName>
        <fullName evidence="5 12">Adenylate kinase</fullName>
        <shortName evidence="12">AK</shortName>
        <ecNumber evidence="4 12">2.7.4.3</ecNumber>
    </recommendedName>
    <alternativeName>
        <fullName evidence="11 12">ATP-AMP transphosphorylase</fullName>
    </alternativeName>
</protein>
<evidence type="ECO:0000256" key="8">
    <source>
        <dbReference type="ARBA" id="ARBA00022741"/>
    </source>
</evidence>
<keyword evidence="10 12" id="KW-0067">ATP-binding</keyword>
<evidence type="ECO:0000256" key="6">
    <source>
        <dbReference type="ARBA" id="ARBA00022490"/>
    </source>
</evidence>
<evidence type="ECO:0000256" key="9">
    <source>
        <dbReference type="ARBA" id="ARBA00022777"/>
    </source>
</evidence>
<reference evidence="14" key="1">
    <citation type="journal article" date="2014" name="Genome Biol. Evol.">
        <title>Pangenome evidence for extensive interdomain horizontal transfer affecting lineage core and shell genes in uncultured planktonic thaumarchaeota and euryarchaeota.</title>
        <authorList>
            <person name="Deschamps P."/>
            <person name="Zivanovic Y."/>
            <person name="Moreira D."/>
            <person name="Rodriguez-Valera F."/>
            <person name="Lopez-Garcia P."/>
        </authorList>
    </citation>
    <scope>NUCLEOTIDE SEQUENCE</scope>
</reference>
<name>A0A075GCD8_9ARCH</name>
<evidence type="ECO:0000256" key="4">
    <source>
        <dbReference type="ARBA" id="ARBA00012955"/>
    </source>
</evidence>
<dbReference type="InterPro" id="IPR027417">
    <property type="entry name" value="P-loop_NTPase"/>
</dbReference>
<gene>
    <name evidence="14" type="primary">adk</name>
    <name evidence="12" type="synonym">adkA</name>
</gene>
<dbReference type="NCBIfam" id="NF003122">
    <property type="entry name" value="PRK04040.1"/>
    <property type="match status" value="1"/>
</dbReference>
<proteinExistence type="inferred from homology"/>
<dbReference type="Gene3D" id="3.40.50.300">
    <property type="entry name" value="P-loop containing nucleotide triphosphate hydrolases"/>
    <property type="match status" value="1"/>
</dbReference>
<evidence type="ECO:0000256" key="7">
    <source>
        <dbReference type="ARBA" id="ARBA00022679"/>
    </source>
</evidence>